<evidence type="ECO:0000313" key="1">
    <source>
        <dbReference type="Proteomes" id="UP000887565"/>
    </source>
</evidence>
<organism evidence="1 2">
    <name type="scientific">Romanomermis culicivorax</name>
    <name type="common">Nematode worm</name>
    <dbReference type="NCBI Taxonomy" id="13658"/>
    <lineage>
        <taxon>Eukaryota</taxon>
        <taxon>Metazoa</taxon>
        <taxon>Ecdysozoa</taxon>
        <taxon>Nematoda</taxon>
        <taxon>Enoplea</taxon>
        <taxon>Dorylaimia</taxon>
        <taxon>Mermithida</taxon>
        <taxon>Mermithoidea</taxon>
        <taxon>Mermithidae</taxon>
        <taxon>Romanomermis</taxon>
    </lineage>
</organism>
<reference evidence="2" key="1">
    <citation type="submission" date="2022-11" db="UniProtKB">
        <authorList>
            <consortium name="WormBaseParasite"/>
        </authorList>
    </citation>
    <scope>IDENTIFICATION</scope>
</reference>
<dbReference type="Proteomes" id="UP000887565">
    <property type="component" value="Unplaced"/>
</dbReference>
<dbReference type="AlphaFoldDB" id="A0A915IXF1"/>
<keyword evidence="1" id="KW-1185">Reference proteome</keyword>
<proteinExistence type="predicted"/>
<dbReference type="WBParaSite" id="nRc.2.0.1.t18875-RA">
    <property type="protein sequence ID" value="nRc.2.0.1.t18875-RA"/>
    <property type="gene ID" value="nRc.2.0.1.g18875"/>
</dbReference>
<sequence>MRNALQQIINFRHQLLWCQKNGLEMCQLPKQPCSSDPSAQSTILLQRRSLEMHSPERHLKSPFRQESKKFVSHRSLIEIVSIYA</sequence>
<protein>
    <submittedName>
        <fullName evidence="2">Uncharacterized protein</fullName>
    </submittedName>
</protein>
<evidence type="ECO:0000313" key="2">
    <source>
        <dbReference type="WBParaSite" id="nRc.2.0.1.t18875-RA"/>
    </source>
</evidence>
<accession>A0A915IXF1</accession>
<name>A0A915IXF1_ROMCU</name>